<sequence length="335" mass="39931">MEISFIVTTNNNDESKYVLQFLSNIFNINDKNFEIVLVDNSFYYSDSLKIINEYFILYPNQIQIITSYKPLDISASRNLAIKIAKGKYLVFLHPTELISPNFFSTIKEILKKNHSLDCIEYSVSYFWGLKYAFESTVRLKPNKIYNLKATEDKEVYALTSPLLSTKLFKKEIITKNDITFRRSLQFDSYFVYAFLAHAETFYAVDKILINNEVNIMMYDNSFELVNQWVHILNYYNNNQLKKKLNKELEYAFVRYALFSFLLSLASSKNPQLLQKMYDYVKDYITRRYKNFTTNPYLRDKAAKDDDFPMVARDLSKFFKKYFTDNKLKDDSRFWE</sequence>
<dbReference type="GO" id="GO:0016758">
    <property type="term" value="F:hexosyltransferase activity"/>
    <property type="evidence" value="ECO:0007669"/>
    <property type="project" value="UniProtKB-ARBA"/>
</dbReference>
<dbReference type="PANTHER" id="PTHR22916:SF3">
    <property type="entry name" value="UDP-GLCNAC:BETAGAL BETA-1,3-N-ACETYLGLUCOSAMINYLTRANSFERASE-LIKE PROTEIN 1"/>
    <property type="match status" value="1"/>
</dbReference>
<dbReference type="InterPro" id="IPR029044">
    <property type="entry name" value="Nucleotide-diphossugar_trans"/>
</dbReference>
<proteinExistence type="predicted"/>
<feature type="domain" description="Glycosyltransferase 2-like" evidence="1">
    <location>
        <begin position="4"/>
        <end position="114"/>
    </location>
</feature>
<organism evidence="2 3">
    <name type="scientific">Spiroplasma platyhelix PALS-1</name>
    <dbReference type="NCBI Taxonomy" id="1276218"/>
    <lineage>
        <taxon>Bacteria</taxon>
        <taxon>Bacillati</taxon>
        <taxon>Mycoplasmatota</taxon>
        <taxon>Mollicutes</taxon>
        <taxon>Entomoplasmatales</taxon>
        <taxon>Spiroplasmataceae</taxon>
        <taxon>Spiroplasma</taxon>
    </lineage>
</organism>
<accession>A0A846TZI9</accession>
<keyword evidence="2" id="KW-0808">Transferase</keyword>
<dbReference type="RefSeq" id="WP_168104672.1">
    <property type="nucleotide sequence ID" value="NZ_CP051215.1"/>
</dbReference>
<reference evidence="2 3" key="1">
    <citation type="submission" date="2020-04" db="EMBL/GenBank/DDBJ databases">
        <title>Complete genome sequence of Spiroplasma platyhelix ATCC 51748, an insect isolate.</title>
        <authorList>
            <person name="Green E.A."/>
            <person name="Klassen J.L."/>
        </authorList>
    </citation>
    <scope>NUCLEOTIDE SEQUENCE [LARGE SCALE GENOMIC DNA]</scope>
    <source>
        <strain evidence="2 3">PALS-1</strain>
    </source>
</reference>
<keyword evidence="3" id="KW-1185">Reference proteome</keyword>
<dbReference type="Pfam" id="PF00535">
    <property type="entry name" value="Glycos_transf_2"/>
    <property type="match status" value="1"/>
</dbReference>
<evidence type="ECO:0000259" key="1">
    <source>
        <dbReference type="Pfam" id="PF00535"/>
    </source>
</evidence>
<gene>
    <name evidence="2" type="ORF">HER12_00270</name>
</gene>
<evidence type="ECO:0000313" key="3">
    <source>
        <dbReference type="Proteomes" id="UP000584587"/>
    </source>
</evidence>
<dbReference type="EMBL" id="JAAVVK010000001">
    <property type="protein sequence ID" value="NKE38194.1"/>
    <property type="molecule type" value="Genomic_DNA"/>
</dbReference>
<name>A0A846TZI9_9MOLU</name>
<dbReference type="SUPFAM" id="SSF53448">
    <property type="entry name" value="Nucleotide-diphospho-sugar transferases"/>
    <property type="match status" value="1"/>
</dbReference>
<evidence type="ECO:0000313" key="2">
    <source>
        <dbReference type="EMBL" id="NKE38194.1"/>
    </source>
</evidence>
<comment type="caution">
    <text evidence="2">The sequence shown here is derived from an EMBL/GenBank/DDBJ whole genome shotgun (WGS) entry which is preliminary data.</text>
</comment>
<dbReference type="InterPro" id="IPR001173">
    <property type="entry name" value="Glyco_trans_2-like"/>
</dbReference>
<dbReference type="Gene3D" id="3.90.550.10">
    <property type="entry name" value="Spore Coat Polysaccharide Biosynthesis Protein SpsA, Chain A"/>
    <property type="match status" value="1"/>
</dbReference>
<protein>
    <submittedName>
        <fullName evidence="2">Glycosyltransferase family 2 protein</fullName>
    </submittedName>
</protein>
<dbReference type="Proteomes" id="UP000584587">
    <property type="component" value="Unassembled WGS sequence"/>
</dbReference>
<dbReference type="AlphaFoldDB" id="A0A846TZI9"/>
<dbReference type="CDD" id="cd00761">
    <property type="entry name" value="Glyco_tranf_GTA_type"/>
    <property type="match status" value="1"/>
</dbReference>
<dbReference type="PANTHER" id="PTHR22916">
    <property type="entry name" value="GLYCOSYLTRANSFERASE"/>
    <property type="match status" value="1"/>
</dbReference>